<evidence type="ECO:0000313" key="1">
    <source>
        <dbReference type="EMBL" id="KAI8439717.1"/>
    </source>
</evidence>
<proteinExistence type="predicted"/>
<comment type="caution">
    <text evidence="1">The sequence shown here is derived from an EMBL/GenBank/DDBJ whole genome shotgun (WGS) entry which is preliminary data.</text>
</comment>
<protein>
    <submittedName>
        <fullName evidence="1">Uncharacterized protein</fullName>
    </submittedName>
</protein>
<accession>A0ACC0KTB7</accession>
<gene>
    <name evidence="1" type="ORF">MSG28_013411</name>
</gene>
<reference evidence="1 2" key="1">
    <citation type="journal article" date="2022" name="Genome Biol. Evol.">
        <title>The Spruce Budworm Genome: Reconstructing the Evolutionary History of Antifreeze Proteins.</title>
        <authorList>
            <person name="Beliveau C."/>
            <person name="Gagne P."/>
            <person name="Picq S."/>
            <person name="Vernygora O."/>
            <person name="Keeling C.I."/>
            <person name="Pinkney K."/>
            <person name="Doucet D."/>
            <person name="Wen F."/>
            <person name="Johnston J.S."/>
            <person name="Maaroufi H."/>
            <person name="Boyle B."/>
            <person name="Laroche J."/>
            <person name="Dewar K."/>
            <person name="Juretic N."/>
            <person name="Blackburn G."/>
            <person name="Nisole A."/>
            <person name="Brunet B."/>
            <person name="Brandao M."/>
            <person name="Lumley L."/>
            <person name="Duan J."/>
            <person name="Quan G."/>
            <person name="Lucarotti C.J."/>
            <person name="Roe A.D."/>
            <person name="Sperling F.A.H."/>
            <person name="Levesque R.C."/>
            <person name="Cusson M."/>
        </authorList>
    </citation>
    <scope>NUCLEOTIDE SEQUENCE [LARGE SCALE GENOMIC DNA]</scope>
    <source>
        <strain evidence="1">Glfc:IPQL:Cfum</strain>
    </source>
</reference>
<evidence type="ECO:0000313" key="2">
    <source>
        <dbReference type="Proteomes" id="UP001064048"/>
    </source>
</evidence>
<dbReference type="Proteomes" id="UP001064048">
    <property type="component" value="Chromosome 23"/>
</dbReference>
<organism evidence="1 2">
    <name type="scientific">Choristoneura fumiferana</name>
    <name type="common">Spruce budworm moth</name>
    <name type="synonym">Archips fumiferana</name>
    <dbReference type="NCBI Taxonomy" id="7141"/>
    <lineage>
        <taxon>Eukaryota</taxon>
        <taxon>Metazoa</taxon>
        <taxon>Ecdysozoa</taxon>
        <taxon>Arthropoda</taxon>
        <taxon>Hexapoda</taxon>
        <taxon>Insecta</taxon>
        <taxon>Pterygota</taxon>
        <taxon>Neoptera</taxon>
        <taxon>Endopterygota</taxon>
        <taxon>Lepidoptera</taxon>
        <taxon>Glossata</taxon>
        <taxon>Ditrysia</taxon>
        <taxon>Tortricoidea</taxon>
        <taxon>Tortricidae</taxon>
        <taxon>Tortricinae</taxon>
        <taxon>Choristoneura</taxon>
    </lineage>
</organism>
<keyword evidence="2" id="KW-1185">Reference proteome</keyword>
<dbReference type="EMBL" id="CM046123">
    <property type="protein sequence ID" value="KAI8439717.1"/>
    <property type="molecule type" value="Genomic_DNA"/>
</dbReference>
<name>A0ACC0KTB7_CHOFU</name>
<sequence length="467" mass="53127">MMSNFNGNQSEDQTSESKARTLHEPLLQTDGGVTRPWCGSWELGKLLQPAEVLRWGFVVIEPSLNIRADYARILSMIQNTGHLMGMPMEELVVKQAHVFMKDLKKFMTECKQGNVRLLFVVLPQSEKDSYHEVKQIAEQTVGIVTQCIREETALKGINTAIVKSLLMKANAKLMGVNHALHPASMPTCLQQSERVMVVGGHVIRQTPQQSSVYHSKVPAIAAITASIDSQYTKYNVEISIQEAKKEQIVDMENMMVEHLTVYLQHNDALPTTIIYFRNCMTNTQYNEVESYELGKFLTAYARVSQLQPGCSAATSPKILFLLVESPRNARFNPLDWDRSWDNLNRNLCPGYVITHHVDPTDCDRQIQFSMVSYNGTAKRRLSSYYVYYNNAVPKAELEKVTYYLCFLCGSTPRSVSCPTPLYYARLACRRGLSLTYGWSCCPTRLEFGPLRLYINKSLLEYGRMFFI</sequence>